<name>A0ABY1HBX3_9GAMM</name>
<accession>A0ABY1HBX3</accession>
<gene>
    <name evidence="1" type="ORF">MT2528_0572</name>
</gene>
<organism evidence="1 2">
    <name type="scientific">Moritella viscosa</name>
    <dbReference type="NCBI Taxonomy" id="80854"/>
    <lineage>
        <taxon>Bacteria</taxon>
        <taxon>Pseudomonadati</taxon>
        <taxon>Pseudomonadota</taxon>
        <taxon>Gammaproteobacteria</taxon>
        <taxon>Alteromonadales</taxon>
        <taxon>Moritellaceae</taxon>
        <taxon>Moritella</taxon>
    </lineage>
</organism>
<evidence type="ECO:0000313" key="1">
    <source>
        <dbReference type="EMBL" id="SGY84090.1"/>
    </source>
</evidence>
<dbReference type="EMBL" id="FPLJ01000017">
    <property type="protein sequence ID" value="SGY84090.1"/>
    <property type="molecule type" value="Genomic_DNA"/>
</dbReference>
<protein>
    <submittedName>
        <fullName evidence="1">Uncharacterized protein</fullName>
    </submittedName>
</protein>
<evidence type="ECO:0000313" key="2">
    <source>
        <dbReference type="Proteomes" id="UP000182660"/>
    </source>
</evidence>
<reference evidence="1 2" key="1">
    <citation type="submission" date="2016-11" db="EMBL/GenBank/DDBJ databases">
        <authorList>
            <person name="Klemetsen T."/>
        </authorList>
    </citation>
    <scope>NUCLEOTIDE SEQUENCE [LARGE SCALE GENOMIC DNA]</scope>
    <source>
        <strain evidence="1">MT 2528</strain>
    </source>
</reference>
<sequence length="41" mass="4712">MAGENSFRGGGVEVQFVTVFMYRYWFHNLSLSSIKLLILSI</sequence>
<dbReference type="Proteomes" id="UP000182660">
    <property type="component" value="Unassembled WGS sequence"/>
</dbReference>
<keyword evidence="2" id="KW-1185">Reference proteome</keyword>
<proteinExistence type="predicted"/>
<comment type="caution">
    <text evidence="1">The sequence shown here is derived from an EMBL/GenBank/DDBJ whole genome shotgun (WGS) entry which is preliminary data.</text>
</comment>